<dbReference type="PANTHER" id="PTHR10039:SF14">
    <property type="entry name" value="NACHT DOMAIN-CONTAINING PROTEIN"/>
    <property type="match status" value="1"/>
</dbReference>
<dbReference type="Pfam" id="PF24883">
    <property type="entry name" value="NPHP3_N"/>
    <property type="match status" value="1"/>
</dbReference>
<evidence type="ECO:0000313" key="3">
    <source>
        <dbReference type="EMBL" id="KAF3275179.1"/>
    </source>
</evidence>
<evidence type="ECO:0000256" key="1">
    <source>
        <dbReference type="ARBA" id="ARBA00022737"/>
    </source>
</evidence>
<dbReference type="Gene3D" id="3.30.160.60">
    <property type="entry name" value="Classic Zinc Finger"/>
    <property type="match status" value="1"/>
</dbReference>
<dbReference type="InterPro" id="IPR056125">
    <property type="entry name" value="DUF7708"/>
</dbReference>
<organism evidence="3 4">
    <name type="scientific">Orbilia oligospora</name>
    <name type="common">Nematode-trapping fungus</name>
    <name type="synonym">Arthrobotrys oligospora</name>
    <dbReference type="NCBI Taxonomy" id="2813651"/>
    <lineage>
        <taxon>Eukaryota</taxon>
        <taxon>Fungi</taxon>
        <taxon>Dikarya</taxon>
        <taxon>Ascomycota</taxon>
        <taxon>Pezizomycotina</taxon>
        <taxon>Orbiliomycetes</taxon>
        <taxon>Orbiliales</taxon>
        <taxon>Orbiliaceae</taxon>
        <taxon>Orbilia</taxon>
    </lineage>
</organism>
<dbReference type="InterPro" id="IPR036770">
    <property type="entry name" value="Ankyrin_rpt-contain_sf"/>
</dbReference>
<dbReference type="PANTHER" id="PTHR10039">
    <property type="entry name" value="AMELOGENIN"/>
    <property type="match status" value="1"/>
</dbReference>
<evidence type="ECO:0000313" key="4">
    <source>
        <dbReference type="Proteomes" id="UP000474640"/>
    </source>
</evidence>
<protein>
    <recommendedName>
        <fullName evidence="2">NACHT domain-containing protein</fullName>
    </recommendedName>
</protein>
<dbReference type="InterPro" id="IPR027417">
    <property type="entry name" value="P-loop_NTPase"/>
</dbReference>
<dbReference type="PROSITE" id="PS50837">
    <property type="entry name" value="NACHT"/>
    <property type="match status" value="1"/>
</dbReference>
<dbReference type="Gene3D" id="3.40.50.300">
    <property type="entry name" value="P-loop containing nucleotide triphosphate hydrolases"/>
    <property type="match status" value="1"/>
</dbReference>
<dbReference type="Pfam" id="PF24809">
    <property type="entry name" value="DUF7708"/>
    <property type="match status" value="1"/>
</dbReference>
<dbReference type="SUPFAM" id="SSF52540">
    <property type="entry name" value="P-loop containing nucleoside triphosphate hydrolases"/>
    <property type="match status" value="1"/>
</dbReference>
<accession>A0A7C8V803</accession>
<comment type="caution">
    <text evidence="3">The sequence shown here is derived from an EMBL/GenBank/DDBJ whole genome shotgun (WGS) entry which is preliminary data.</text>
</comment>
<dbReference type="InterPro" id="IPR007111">
    <property type="entry name" value="NACHT_NTPase"/>
</dbReference>
<dbReference type="InterPro" id="IPR056884">
    <property type="entry name" value="NPHP3-like_N"/>
</dbReference>
<dbReference type="InterPro" id="IPR002110">
    <property type="entry name" value="Ankyrin_rpt"/>
</dbReference>
<sequence length="1314" mass="149489">MANFVGEGFEKSLEKFRQRLSPEQRQQFSFSSLDDVRAEMRKLQDQLGPQKKLRSFNKMKRFLEGMKQVEQLVQIFLNTSDVVAYVWGPIKLALMVASTRIETLERLLGVYQEIGDVLHGVGKYDRLFKNYPDYRRILEIYFYDILEFHHEVLQVFAKPNWRRFLDYAWPTFKTKFEPIIDSLKRHRDLLSDEKLTVILEELQDSHAVVDKIPAMLQEINEKLNKLQQSGITKKHELQERTLKQRETVRTKLRSRNYQEDHRTALKKRSISSSGNWVFDSPKFEKWLNGNPGNDSILYINGIPGSGKTILVSTIIEYLLNSGHTRNGTILYFYFKHHDNDNKGAGKTKCGMLCALLMQLLDQDDTLLEYVYQKCASVVDPDAISEPFLEEILKHCFNRQGKIWIVLDALDESEESESISAHPVIAWLQEVVSPATLYGSHVRFLISGQRDGFIEAALSVYPDIDLDRTKQHKADITDYASFRASEIKSRFGLNADEETDIVDKVTVSSKGMFLYAKIVLDNLFHQQSVAKFRKELSNENFPQELNQAYERVAIRIFDNAHEARRSSALCILGWVATSGRPLRWREIQAKFCINPVDATCDFDERILDSFKSICGSLVDVELCDNNKNSESERIVSIVHPTATRYLQESNRIRLFEEHANAAIYFSQYLTSTPFQQKMGENRVYELALDGYYALQDYACAFWHHHISLALSPLSNISPNLETAVIHGAKLLIRISQPKARSDSSFECENLNDHTKEYILSILEEPYALGSEGSALSEQIKNVRNQIESINYSEVDGRQLKVFNELHGCIRFKCPKIRCALFSSGFSSKEQQSHHIREHDRPFKCSKPECFARITGFSSLPSLNEHIKRLHSSDPPVLFPKGKDAGSSTIHNAAARGDLNDVIALHEAGASLHFVEQKKDGLAPIVLAVKKGHMNVCEYIMKRSMPPINPWGPIFPKSGSVSDYYIGDSPIEEAVKNDDLQLFDLLRYLSPSTPSTHAIGSTICMAIGYGSEKIFARIFEEVEYCTAILNRFKDSRTPGNRWETLCKICSTASRLQSNFLEKQKLFLGKFLAKLMPALYELKDLAALSPQEMSDINEALVFLYAGNSSSLLSVALSMRAYAVAEFLLDLRETIESKSSFKVLLGVALLGKLAGNKGERREPMKLCIRQLMLRLISAVGPERIQDAWSRGIHSPPLREAAWANNVACLEALIPFIHDLDEDEKNEGTILDIAAEANRREMVKLLIESGRVDLKQKNRKSQPILESRNGKWFLCVDAISARERRKLTPGDLEPICDDTRNAVVGSPTDFLFKRKSTTS</sequence>
<dbReference type="SUPFAM" id="SSF48403">
    <property type="entry name" value="Ankyrin repeat"/>
    <property type="match status" value="1"/>
</dbReference>
<gene>
    <name evidence="3" type="ORF">TWF970_006901</name>
</gene>
<dbReference type="OrthoDB" id="21416at2759"/>
<reference evidence="3 4" key="1">
    <citation type="submission" date="2020-01" db="EMBL/GenBank/DDBJ databases">
        <authorList>
            <person name="Palmer J.M."/>
        </authorList>
    </citation>
    <scope>NUCLEOTIDE SEQUENCE [LARGE SCALE GENOMIC DNA]</scope>
    <source>
        <strain evidence="3 4">TWF970</strain>
    </source>
</reference>
<dbReference type="Gene3D" id="1.25.40.20">
    <property type="entry name" value="Ankyrin repeat-containing domain"/>
    <property type="match status" value="2"/>
</dbReference>
<dbReference type="SMART" id="SM00248">
    <property type="entry name" value="ANK"/>
    <property type="match status" value="6"/>
</dbReference>
<keyword evidence="1" id="KW-0677">Repeat</keyword>
<feature type="domain" description="NACHT" evidence="2">
    <location>
        <begin position="295"/>
        <end position="446"/>
    </location>
</feature>
<proteinExistence type="predicted"/>
<dbReference type="Proteomes" id="UP000474640">
    <property type="component" value="Unassembled WGS sequence"/>
</dbReference>
<name>A0A7C8V803_ORBOL</name>
<dbReference type="EMBL" id="JAABOJ010000039">
    <property type="protein sequence ID" value="KAF3275179.1"/>
    <property type="molecule type" value="Genomic_DNA"/>
</dbReference>
<evidence type="ECO:0000259" key="2">
    <source>
        <dbReference type="PROSITE" id="PS50837"/>
    </source>
</evidence>